<keyword evidence="2 3" id="KW-0808">Transferase</keyword>
<dbReference type="OrthoDB" id="9794601at2"/>
<dbReference type="AlphaFoldDB" id="A0A1N6EBR0"/>
<proteinExistence type="predicted"/>
<dbReference type="InterPro" id="IPR002516">
    <property type="entry name" value="Glyco_trans_11"/>
</dbReference>
<dbReference type="Gene3D" id="3.40.50.11350">
    <property type="match status" value="1"/>
</dbReference>
<evidence type="ECO:0000313" key="3">
    <source>
        <dbReference type="EMBL" id="SIN80460.1"/>
    </source>
</evidence>
<evidence type="ECO:0000313" key="4">
    <source>
        <dbReference type="Proteomes" id="UP000185221"/>
    </source>
</evidence>
<dbReference type="PANTHER" id="PTHR11927:SF9">
    <property type="entry name" value="L-FUCOSYLTRANSFERASE"/>
    <property type="match status" value="1"/>
</dbReference>
<evidence type="ECO:0000256" key="2">
    <source>
        <dbReference type="ARBA" id="ARBA00022679"/>
    </source>
</evidence>
<keyword evidence="1" id="KW-0328">Glycosyltransferase</keyword>
<sequence>MNKVVIFGGLGNQMFQFALAIAMDSIGKPTKISVNDYILHEHYQGFELIKAFDIPICFDDRFRVIYVSKFLRPLLVHSKLNWFKKIAKNVFRFSDKIYYEKDEFCFDEQVYQLDNCYLIGGWKSTLYFDSHKSLIQEVFNFKKPVDDVNLSISRKIQSCNSVAVHIRRGNYSDPSQNQNRVLLDETDYYKNAFQYINEHVSNPVFYIFSDDPEWVRTNIKGDNVFYVSHNTGANSYLDMYLMSICKHFIIANSSFSWWPAWLSKNENKIVVSPDTWEAKCPNRTVYPEGWKVVPVSSQDIEFIEV</sequence>
<accession>A0A1N6EBR0</accession>
<dbReference type="GO" id="GO:0016020">
    <property type="term" value="C:membrane"/>
    <property type="evidence" value="ECO:0007669"/>
    <property type="project" value="InterPro"/>
</dbReference>
<protein>
    <submittedName>
        <fullName evidence="3">Glycosyl transferase family 11</fullName>
    </submittedName>
</protein>
<dbReference type="RefSeq" id="WP_074224622.1">
    <property type="nucleotide sequence ID" value="NZ_FSRC01000001.1"/>
</dbReference>
<dbReference type="CDD" id="cd11301">
    <property type="entry name" value="Fut1_Fut2_like"/>
    <property type="match status" value="1"/>
</dbReference>
<dbReference type="GO" id="GO:0008107">
    <property type="term" value="F:galactoside 2-alpha-L-fucosyltransferase activity"/>
    <property type="evidence" value="ECO:0007669"/>
    <property type="project" value="InterPro"/>
</dbReference>
<keyword evidence="4" id="KW-1185">Reference proteome</keyword>
<gene>
    <name evidence="3" type="ORF">SAMN05444394_1948</name>
</gene>
<dbReference type="Pfam" id="PF01531">
    <property type="entry name" value="Glyco_transf_11"/>
    <property type="match status" value="1"/>
</dbReference>
<dbReference type="Proteomes" id="UP000185221">
    <property type="component" value="Unassembled WGS sequence"/>
</dbReference>
<dbReference type="GO" id="GO:0005975">
    <property type="term" value="P:carbohydrate metabolic process"/>
    <property type="evidence" value="ECO:0007669"/>
    <property type="project" value="InterPro"/>
</dbReference>
<name>A0A1N6EBR0_9BACT</name>
<reference evidence="4" key="1">
    <citation type="submission" date="2016-11" db="EMBL/GenBank/DDBJ databases">
        <authorList>
            <person name="Varghese N."/>
            <person name="Submissions S."/>
        </authorList>
    </citation>
    <scope>NUCLEOTIDE SEQUENCE [LARGE SCALE GENOMIC DNA]</scope>
    <source>
        <strain evidence="4">DSM 15292</strain>
    </source>
</reference>
<evidence type="ECO:0000256" key="1">
    <source>
        <dbReference type="ARBA" id="ARBA00022676"/>
    </source>
</evidence>
<organism evidence="3 4">
    <name type="scientific">Algoriphagus halophilus</name>
    <dbReference type="NCBI Taxonomy" id="226505"/>
    <lineage>
        <taxon>Bacteria</taxon>
        <taxon>Pseudomonadati</taxon>
        <taxon>Bacteroidota</taxon>
        <taxon>Cytophagia</taxon>
        <taxon>Cytophagales</taxon>
        <taxon>Cyclobacteriaceae</taxon>
        <taxon>Algoriphagus</taxon>
    </lineage>
</organism>
<dbReference type="EMBL" id="FSRC01000001">
    <property type="protein sequence ID" value="SIN80460.1"/>
    <property type="molecule type" value="Genomic_DNA"/>
</dbReference>
<dbReference type="PANTHER" id="PTHR11927">
    <property type="entry name" value="GALACTOSIDE 2-L-FUCOSYLTRANSFERASE"/>
    <property type="match status" value="1"/>
</dbReference>
<dbReference type="STRING" id="226505.SAMN05444394_1948"/>